<dbReference type="AlphaFoldDB" id="A0A1M5HXE0"/>
<dbReference type="Proteomes" id="UP000183945">
    <property type="component" value="Unassembled WGS sequence"/>
</dbReference>
<gene>
    <name evidence="1" type="ORF">SAMN05444483_10645</name>
</gene>
<sequence length="538" mass="60709">MKINSIKNCILLSIGLALTSCTGDFEELNTDPYGVSNESLEQDFNDIGSFFPGMIRMLVNTTDFKYQISQNLTSDSWAGYLAPPTPFAGGSNNTTYNMVWKDNTWTTTYEEIMAPSRQIIELAQEKEQPQFEAWAKLIRIYGLQKVASFHGPVIYTSYGESNTTSYYDSEETLYNAFFEDLDAINATLSEFEDFEGFKNFDIAYNGNVRQWLKLSNSLRLMLATRLSNVAPQLAKEQAEKAANNSYGLIASNADNFTVELGSANHPLNTIGFSWNDTRMSATMESFLVGFEDPRIEKMFTPVTGENPQNLINDHPKFPYKGIKNGAVLIAKEKRVPYSKPGEYFTTNPDYTILNYASVNFMLAEAKLRGWNVSAMDVKDLYKEGVIASFDQWGAGDVDNYLVNDTNTPIDYNDPEARSAEENAFDAQTDITVKWNETASNERKLERIITQKWIAGFPNSFEAWVDFRRTGYPAIEPVYKNDSNAGDGLVEEGEYIKRMRFVPDEYAENPEGVSDAETKLGGPDKINIPLWWDVEGSNF</sequence>
<protein>
    <submittedName>
        <fullName evidence="1">Susd and RagB outer membrane lipoprotein</fullName>
    </submittedName>
</protein>
<name>A0A1M5HXE0_SALEC</name>
<dbReference type="InterPro" id="IPR024302">
    <property type="entry name" value="SusD-like"/>
</dbReference>
<accession>A0A1M5HXE0</accession>
<evidence type="ECO:0000313" key="1">
    <source>
        <dbReference type="EMBL" id="SHG20638.1"/>
    </source>
</evidence>
<dbReference type="PROSITE" id="PS51257">
    <property type="entry name" value="PROKAR_LIPOPROTEIN"/>
    <property type="match status" value="1"/>
</dbReference>
<proteinExistence type="predicted"/>
<evidence type="ECO:0000313" key="2">
    <source>
        <dbReference type="Proteomes" id="UP000183945"/>
    </source>
</evidence>
<dbReference type="SUPFAM" id="SSF48452">
    <property type="entry name" value="TPR-like"/>
    <property type="match status" value="1"/>
</dbReference>
<organism evidence="1 2">
    <name type="scientific">Salegentibacter echinorum</name>
    <dbReference type="NCBI Taxonomy" id="1073325"/>
    <lineage>
        <taxon>Bacteria</taxon>
        <taxon>Pseudomonadati</taxon>
        <taxon>Bacteroidota</taxon>
        <taxon>Flavobacteriia</taxon>
        <taxon>Flavobacteriales</taxon>
        <taxon>Flavobacteriaceae</taxon>
        <taxon>Salegentibacter</taxon>
    </lineage>
</organism>
<dbReference type="RefSeq" id="WP_072879681.1">
    <property type="nucleotide sequence ID" value="NZ_FQVT01000006.1"/>
</dbReference>
<keyword evidence="1" id="KW-0449">Lipoprotein</keyword>
<dbReference type="Gene3D" id="1.25.40.390">
    <property type="match status" value="1"/>
</dbReference>
<dbReference type="Pfam" id="PF12741">
    <property type="entry name" value="SusD-like"/>
    <property type="match status" value="1"/>
</dbReference>
<reference evidence="2" key="1">
    <citation type="submission" date="2016-11" db="EMBL/GenBank/DDBJ databases">
        <authorList>
            <person name="Varghese N."/>
            <person name="Submissions S."/>
        </authorList>
    </citation>
    <scope>NUCLEOTIDE SEQUENCE [LARGE SCALE GENOMIC DNA]</scope>
    <source>
        <strain evidence="2">DSM 24579</strain>
    </source>
</reference>
<dbReference type="InterPro" id="IPR011990">
    <property type="entry name" value="TPR-like_helical_dom_sf"/>
</dbReference>
<dbReference type="STRING" id="1073325.SAMN05444483_10645"/>
<dbReference type="EMBL" id="FQVT01000006">
    <property type="protein sequence ID" value="SHG20638.1"/>
    <property type="molecule type" value="Genomic_DNA"/>
</dbReference>
<dbReference type="OrthoDB" id="725917at2"/>
<keyword evidence="2" id="KW-1185">Reference proteome</keyword>